<reference evidence="2" key="1">
    <citation type="submission" date="2023-03" db="EMBL/GenBank/DDBJ databases">
        <title>Massive genome expansion in bonnet fungi (Mycena s.s.) driven by repeated elements and novel gene families across ecological guilds.</title>
        <authorList>
            <consortium name="Lawrence Berkeley National Laboratory"/>
            <person name="Harder C.B."/>
            <person name="Miyauchi S."/>
            <person name="Viragh M."/>
            <person name="Kuo A."/>
            <person name="Thoen E."/>
            <person name="Andreopoulos B."/>
            <person name="Lu D."/>
            <person name="Skrede I."/>
            <person name="Drula E."/>
            <person name="Henrissat B."/>
            <person name="Morin E."/>
            <person name="Kohler A."/>
            <person name="Barry K."/>
            <person name="LaButti K."/>
            <person name="Morin E."/>
            <person name="Salamov A."/>
            <person name="Lipzen A."/>
            <person name="Mereny Z."/>
            <person name="Hegedus B."/>
            <person name="Baldrian P."/>
            <person name="Stursova M."/>
            <person name="Weitz H."/>
            <person name="Taylor A."/>
            <person name="Grigoriev I.V."/>
            <person name="Nagy L.G."/>
            <person name="Martin F."/>
            <person name="Kauserud H."/>
        </authorList>
    </citation>
    <scope>NUCLEOTIDE SEQUENCE</scope>
    <source>
        <strain evidence="2">CBHHK200</strain>
    </source>
</reference>
<feature type="compositionally biased region" description="Polar residues" evidence="1">
    <location>
        <begin position="31"/>
        <end position="41"/>
    </location>
</feature>
<dbReference type="EMBL" id="JARJCM010000199">
    <property type="protein sequence ID" value="KAJ7022963.1"/>
    <property type="molecule type" value="Genomic_DNA"/>
</dbReference>
<dbReference type="AlphaFoldDB" id="A0AAD6S892"/>
<comment type="caution">
    <text evidence="2">The sequence shown here is derived from an EMBL/GenBank/DDBJ whole genome shotgun (WGS) entry which is preliminary data.</text>
</comment>
<evidence type="ECO:0000313" key="2">
    <source>
        <dbReference type="EMBL" id="KAJ7022963.1"/>
    </source>
</evidence>
<feature type="region of interest" description="Disordered" evidence="1">
    <location>
        <begin position="1"/>
        <end position="42"/>
    </location>
</feature>
<gene>
    <name evidence="2" type="ORF">C8F04DRAFT_1272030</name>
</gene>
<keyword evidence="3" id="KW-1185">Reference proteome</keyword>
<sequence>MFDDLIDSPLDSSALKAASPRPVATPGSPAASETDTPSPSATAIAPQFRLHKRPAEDMSQFAEEVSRDHKLPKLEHDKLLKFAKLKPAEQIISLTGHILAIAQHQKLIQPADGTFKVGARLMDKIKAKSAIFIADSTILAYLDDKIGDGMFFDQVLSHPDWGFKLKDEKYAMDILNTTISLACIAVLSSLGTVPTVGTLRSGALNVVDLTRAILFKLKFDANLVDVRMCGRVAILVCLRDSDHHGSPAGTGALTRARTRQNPYPCSRVRVGSWACG</sequence>
<name>A0AAD6S892_9AGAR</name>
<evidence type="ECO:0000313" key="3">
    <source>
        <dbReference type="Proteomes" id="UP001218188"/>
    </source>
</evidence>
<accession>A0AAD6S892</accession>
<proteinExistence type="predicted"/>
<dbReference type="Proteomes" id="UP001218188">
    <property type="component" value="Unassembled WGS sequence"/>
</dbReference>
<protein>
    <submittedName>
        <fullName evidence="2">Uncharacterized protein</fullName>
    </submittedName>
</protein>
<organism evidence="2 3">
    <name type="scientific">Mycena alexandri</name>
    <dbReference type="NCBI Taxonomy" id="1745969"/>
    <lineage>
        <taxon>Eukaryota</taxon>
        <taxon>Fungi</taxon>
        <taxon>Dikarya</taxon>
        <taxon>Basidiomycota</taxon>
        <taxon>Agaricomycotina</taxon>
        <taxon>Agaricomycetes</taxon>
        <taxon>Agaricomycetidae</taxon>
        <taxon>Agaricales</taxon>
        <taxon>Marasmiineae</taxon>
        <taxon>Mycenaceae</taxon>
        <taxon>Mycena</taxon>
    </lineage>
</organism>
<evidence type="ECO:0000256" key="1">
    <source>
        <dbReference type="SAM" id="MobiDB-lite"/>
    </source>
</evidence>